<dbReference type="Pfam" id="PF02348">
    <property type="entry name" value="CTP_transf_3"/>
    <property type="match status" value="1"/>
</dbReference>
<gene>
    <name evidence="1" type="ordered locus">SELR_23730</name>
</gene>
<dbReference type="SUPFAM" id="SSF53448">
    <property type="entry name" value="Nucleotide-diphospho-sugar transferases"/>
    <property type="match status" value="1"/>
</dbReference>
<keyword evidence="1" id="KW-0808">Transferase</keyword>
<sequence length="226" mass="25798">MSAIAIIPARGGSKRIPRKNIRSFCGKPIIAYSIIAALESNLFEEVIVSTDDTEIADISQSFGAQVPFFRSDDTSDDCSTVDDVLREVLDAYRARGRFFQEMCCLYATAPFVSGEKLRQAHKILSGDIEQVLAVAEYSFPPQRSNVIRDGYLVYAYPEFYTTRSQDLEPVYHDAGQFAFYRLSDEMEFRDDRIAPYILPELEVQDIDNPSDWKLAELKFQLMQQKE</sequence>
<dbReference type="InterPro" id="IPR029044">
    <property type="entry name" value="Nucleotide-diphossugar_trans"/>
</dbReference>
<dbReference type="EC" id="2.7.7.43" evidence="1"/>
<dbReference type="AlphaFoldDB" id="I0GTJ4"/>
<dbReference type="InterPro" id="IPR003329">
    <property type="entry name" value="Cytidylyl_trans"/>
</dbReference>
<dbReference type="CDD" id="cd02513">
    <property type="entry name" value="CMP-NeuAc_Synthase"/>
    <property type="match status" value="1"/>
</dbReference>
<evidence type="ECO:0000313" key="1">
    <source>
        <dbReference type="EMBL" id="BAL84081.1"/>
    </source>
</evidence>
<dbReference type="InterPro" id="IPR050793">
    <property type="entry name" value="CMP-NeuNAc_synthase"/>
</dbReference>
<dbReference type="PANTHER" id="PTHR21485">
    <property type="entry name" value="HAD SUPERFAMILY MEMBERS CMAS AND KDSC"/>
    <property type="match status" value="1"/>
</dbReference>
<name>I0GTJ4_SELRL</name>
<dbReference type="NCBIfam" id="TIGR03584">
    <property type="entry name" value="PseF"/>
    <property type="match status" value="1"/>
</dbReference>
<dbReference type="HOGENOM" id="CLU_042930_1_0_9"/>
<organism evidence="1 2">
    <name type="scientific">Selenomonas ruminantium subsp. lactilytica (strain NBRC 103574 / TAM6421)</name>
    <dbReference type="NCBI Taxonomy" id="927704"/>
    <lineage>
        <taxon>Bacteria</taxon>
        <taxon>Bacillati</taxon>
        <taxon>Bacillota</taxon>
        <taxon>Negativicutes</taxon>
        <taxon>Selenomonadales</taxon>
        <taxon>Selenomonadaceae</taxon>
        <taxon>Selenomonas</taxon>
    </lineage>
</organism>
<dbReference type="RefSeq" id="WP_014425503.1">
    <property type="nucleotide sequence ID" value="NC_017068.1"/>
</dbReference>
<proteinExistence type="predicted"/>
<dbReference type="PATRIC" id="fig|927704.6.peg.2456"/>
<evidence type="ECO:0000313" key="2">
    <source>
        <dbReference type="Proteomes" id="UP000007887"/>
    </source>
</evidence>
<dbReference type="KEGG" id="sri:SELR_23730"/>
<dbReference type="PANTHER" id="PTHR21485:SF6">
    <property type="entry name" value="N-ACYLNEURAMINATE CYTIDYLYLTRANSFERASE-RELATED"/>
    <property type="match status" value="1"/>
</dbReference>
<reference evidence="1 2" key="1">
    <citation type="submission" date="2011-10" db="EMBL/GenBank/DDBJ databases">
        <title>Whole genome sequence of Selenomonas ruminantium subsp. lactilytica TAM6421.</title>
        <authorList>
            <person name="Oguchi A."/>
            <person name="Ankai A."/>
            <person name="Kaneko J."/>
            <person name="Yamada-Narita S."/>
            <person name="Fukui S."/>
            <person name="Takahashi M."/>
            <person name="Onodera T."/>
            <person name="Kojima S."/>
            <person name="Fushimi T."/>
            <person name="Abe N."/>
            <person name="Kamio Y."/>
            <person name="Yamazaki S."/>
            <person name="Fujita N."/>
        </authorList>
    </citation>
    <scope>NUCLEOTIDE SEQUENCE [LARGE SCALE GENOMIC DNA]</scope>
    <source>
        <strain evidence="2">NBRC 103574 / TAM6421</strain>
    </source>
</reference>
<dbReference type="Gene3D" id="3.90.550.10">
    <property type="entry name" value="Spore Coat Polysaccharide Biosynthesis Protein SpsA, Chain A"/>
    <property type="match status" value="1"/>
</dbReference>
<dbReference type="EMBL" id="AP012292">
    <property type="protein sequence ID" value="BAL84081.1"/>
    <property type="molecule type" value="Genomic_DNA"/>
</dbReference>
<keyword evidence="1" id="KW-0548">Nucleotidyltransferase</keyword>
<dbReference type="OrthoDB" id="9805604at2"/>
<dbReference type="Proteomes" id="UP000007887">
    <property type="component" value="Chromosome"/>
</dbReference>
<dbReference type="eggNOG" id="COG1083">
    <property type="taxonomic scope" value="Bacteria"/>
</dbReference>
<protein>
    <submittedName>
        <fullName evidence="1">Putative acylneuraminate cytidylyltransferase</fullName>
        <ecNumber evidence="1">2.7.7.43</ecNumber>
    </submittedName>
</protein>
<dbReference type="InterPro" id="IPR020039">
    <property type="entry name" value="PseF"/>
</dbReference>
<accession>I0GTJ4</accession>
<dbReference type="GO" id="GO:0008781">
    <property type="term" value="F:N-acylneuraminate cytidylyltransferase activity"/>
    <property type="evidence" value="ECO:0007669"/>
    <property type="project" value="UniProtKB-EC"/>
</dbReference>